<dbReference type="InParanoid" id="A0A409WNH2"/>
<name>A0A409WNH2_PSICY</name>
<gene>
    <name evidence="3" type="ORF">CVT25_001403</name>
</gene>
<protein>
    <recommendedName>
        <fullName evidence="5">Translocon Sec61/SecY plug domain-containing protein</fullName>
    </recommendedName>
</protein>
<feature type="transmembrane region" description="Helical" evidence="2">
    <location>
        <begin position="122"/>
        <end position="142"/>
    </location>
</feature>
<dbReference type="InterPro" id="IPR023201">
    <property type="entry name" value="SecY_dom_sf"/>
</dbReference>
<dbReference type="Gene3D" id="1.10.3370.10">
    <property type="entry name" value="SecY subunit domain"/>
    <property type="match status" value="2"/>
</dbReference>
<dbReference type="OrthoDB" id="420669at2759"/>
<reference evidence="3 4" key="1">
    <citation type="journal article" date="2018" name="Evol. Lett.">
        <title>Horizontal gene cluster transfer increased hallucinogenic mushroom diversity.</title>
        <authorList>
            <person name="Reynolds H.T."/>
            <person name="Vijayakumar V."/>
            <person name="Gluck-Thaler E."/>
            <person name="Korotkin H.B."/>
            <person name="Matheny P.B."/>
            <person name="Slot J.C."/>
        </authorList>
    </citation>
    <scope>NUCLEOTIDE SEQUENCE [LARGE SCALE GENOMIC DNA]</scope>
    <source>
        <strain evidence="3 4">2631</strain>
    </source>
</reference>
<keyword evidence="2" id="KW-1133">Transmembrane helix</keyword>
<comment type="caution">
    <text evidence="3">The sequence shown here is derived from an EMBL/GenBank/DDBJ whole genome shotgun (WGS) entry which is preliminary data.</text>
</comment>
<organism evidence="3 4">
    <name type="scientific">Psilocybe cyanescens</name>
    <dbReference type="NCBI Taxonomy" id="93625"/>
    <lineage>
        <taxon>Eukaryota</taxon>
        <taxon>Fungi</taxon>
        <taxon>Dikarya</taxon>
        <taxon>Basidiomycota</taxon>
        <taxon>Agaricomycotina</taxon>
        <taxon>Agaricomycetes</taxon>
        <taxon>Agaricomycetidae</taxon>
        <taxon>Agaricales</taxon>
        <taxon>Agaricineae</taxon>
        <taxon>Strophariaceae</taxon>
        <taxon>Psilocybe</taxon>
    </lineage>
</organism>
<evidence type="ECO:0000256" key="2">
    <source>
        <dbReference type="SAM" id="Phobius"/>
    </source>
</evidence>
<dbReference type="PANTHER" id="PTHR10906">
    <property type="entry name" value="SECY/SEC61-ALPHA FAMILY MEMBER"/>
    <property type="match status" value="1"/>
</dbReference>
<dbReference type="GO" id="GO:0016020">
    <property type="term" value="C:membrane"/>
    <property type="evidence" value="ECO:0007669"/>
    <property type="project" value="InterPro"/>
</dbReference>
<sequence length="350" mass="38322">MLADLVQPFLPILPQVYSPDFKCARKCLIRCHVFQLFQPALLDARHPCRGTLMELSIMPIITSRMIMQLLAGANLIDVDSSLMEDCALLSGAQQIFTLIIVLSQATVYMLAGLYGEPSNLEAGACLLLIIKLIVAALIVIIVDELLQKGTAWDRASICSSRPTSRSALTGNVFIVSQMLAIRFPRSLLVKILGVCEVSSIFSFPKDVGILADVLSPFSGYFLHFVPFDLQHLEDCPQLSATGGIAYYMSRPHTIKEPVLDPIHTTIYIAFMLSACALFSKTLIEISGSGPRDVAKQLKDGQVSFAYLCTRDGTLTNGRCMTQSSRQDVLTSAKLTSASLSRHSVDPYRPT</sequence>
<keyword evidence="4" id="KW-1185">Reference proteome</keyword>
<dbReference type="AlphaFoldDB" id="A0A409WNH2"/>
<evidence type="ECO:0000256" key="1">
    <source>
        <dbReference type="RuleBase" id="RU004349"/>
    </source>
</evidence>
<proteinExistence type="inferred from homology"/>
<comment type="similarity">
    <text evidence="1">Belongs to the SecY/SEC61-alpha family.</text>
</comment>
<dbReference type="Pfam" id="PF00344">
    <property type="entry name" value="SecY"/>
    <property type="match status" value="1"/>
</dbReference>
<evidence type="ECO:0000313" key="4">
    <source>
        <dbReference type="Proteomes" id="UP000283269"/>
    </source>
</evidence>
<accession>A0A409WNH2</accession>
<evidence type="ECO:0008006" key="5">
    <source>
        <dbReference type="Google" id="ProtNLM"/>
    </source>
</evidence>
<dbReference type="InterPro" id="IPR002208">
    <property type="entry name" value="SecY/SEC61-alpha"/>
</dbReference>
<keyword evidence="2" id="KW-0812">Transmembrane</keyword>
<feature type="transmembrane region" description="Helical" evidence="2">
    <location>
        <begin position="95"/>
        <end position="115"/>
    </location>
</feature>
<dbReference type="GO" id="GO:0015031">
    <property type="term" value="P:protein transport"/>
    <property type="evidence" value="ECO:0007669"/>
    <property type="project" value="InterPro"/>
</dbReference>
<dbReference type="EMBL" id="NHYD01003350">
    <property type="protein sequence ID" value="PPQ80042.1"/>
    <property type="molecule type" value="Genomic_DNA"/>
</dbReference>
<dbReference type="STRING" id="93625.A0A409WNH2"/>
<keyword evidence="2" id="KW-0472">Membrane</keyword>
<evidence type="ECO:0000313" key="3">
    <source>
        <dbReference type="EMBL" id="PPQ80042.1"/>
    </source>
</evidence>
<dbReference type="SUPFAM" id="SSF103491">
    <property type="entry name" value="Preprotein translocase SecY subunit"/>
    <property type="match status" value="1"/>
</dbReference>
<dbReference type="Proteomes" id="UP000283269">
    <property type="component" value="Unassembled WGS sequence"/>
</dbReference>